<name>X1J6Q8_9ZZZZ</name>
<sequence length="137" mass="16293">IYAQNAHAYVIEEAEATHLMNYGEGFWAETTLHVTLYIYQGGARSFFYSETHRQSKPWYSTWSITDNFADLYEESSGVWTARNRREVVFFWPLPYVATIETCVHFNENNMNFYYSDAEWNNGALVAQHMWNYLMSFY</sequence>
<dbReference type="EMBL" id="BARU01037757">
    <property type="protein sequence ID" value="GAH89652.1"/>
    <property type="molecule type" value="Genomic_DNA"/>
</dbReference>
<reference evidence="1" key="1">
    <citation type="journal article" date="2014" name="Front. Microbiol.">
        <title>High frequency of phylogenetically diverse reductive dehalogenase-homologous genes in deep subseafloor sedimentary metagenomes.</title>
        <authorList>
            <person name="Kawai M."/>
            <person name="Futagami T."/>
            <person name="Toyoda A."/>
            <person name="Takaki Y."/>
            <person name="Nishi S."/>
            <person name="Hori S."/>
            <person name="Arai W."/>
            <person name="Tsubouchi T."/>
            <person name="Morono Y."/>
            <person name="Uchiyama I."/>
            <person name="Ito T."/>
            <person name="Fujiyama A."/>
            <person name="Inagaki F."/>
            <person name="Takami H."/>
        </authorList>
    </citation>
    <scope>NUCLEOTIDE SEQUENCE</scope>
    <source>
        <strain evidence="1">Expedition CK06-06</strain>
    </source>
</reference>
<gene>
    <name evidence="1" type="ORF">S03H2_58773</name>
</gene>
<proteinExistence type="predicted"/>
<organism evidence="1">
    <name type="scientific">marine sediment metagenome</name>
    <dbReference type="NCBI Taxonomy" id="412755"/>
    <lineage>
        <taxon>unclassified sequences</taxon>
        <taxon>metagenomes</taxon>
        <taxon>ecological metagenomes</taxon>
    </lineage>
</organism>
<feature type="non-terminal residue" evidence="1">
    <location>
        <position position="1"/>
    </location>
</feature>
<accession>X1J6Q8</accession>
<comment type="caution">
    <text evidence="1">The sequence shown here is derived from an EMBL/GenBank/DDBJ whole genome shotgun (WGS) entry which is preliminary data.</text>
</comment>
<dbReference type="AlphaFoldDB" id="X1J6Q8"/>
<evidence type="ECO:0000313" key="1">
    <source>
        <dbReference type="EMBL" id="GAH89652.1"/>
    </source>
</evidence>
<protein>
    <submittedName>
        <fullName evidence="1">Uncharacterized protein</fullName>
    </submittedName>
</protein>